<organism evidence="3 4">
    <name type="scientific">Pythium oligandrum</name>
    <name type="common">Mycoparasitic fungus</name>
    <dbReference type="NCBI Taxonomy" id="41045"/>
    <lineage>
        <taxon>Eukaryota</taxon>
        <taxon>Sar</taxon>
        <taxon>Stramenopiles</taxon>
        <taxon>Oomycota</taxon>
        <taxon>Peronosporomycetes</taxon>
        <taxon>Pythiales</taxon>
        <taxon>Pythiaceae</taxon>
        <taxon>Pythium</taxon>
    </lineage>
</organism>
<evidence type="ECO:0000313" key="4">
    <source>
        <dbReference type="Proteomes" id="UP000794436"/>
    </source>
</evidence>
<evidence type="ECO:0000313" key="3">
    <source>
        <dbReference type="EMBL" id="TMW65855.1"/>
    </source>
</evidence>
<proteinExistence type="predicted"/>
<evidence type="ECO:0000259" key="2">
    <source>
        <dbReference type="Pfam" id="PF20681"/>
    </source>
</evidence>
<dbReference type="AlphaFoldDB" id="A0A8K1CNI3"/>
<feature type="domain" description="DUF6818" evidence="2">
    <location>
        <begin position="151"/>
        <end position="216"/>
    </location>
</feature>
<keyword evidence="4" id="KW-1185">Reference proteome</keyword>
<gene>
    <name evidence="3" type="ORF">Poli38472_003620</name>
</gene>
<comment type="caution">
    <text evidence="3">The sequence shown here is derived from an EMBL/GenBank/DDBJ whole genome shotgun (WGS) entry which is preliminary data.</text>
</comment>
<sequence>MAGDAQSNTKRDAIMNDASSTPSNKVLVSLFYEEPSPENPHHRRCLVCGEKKARSFTTGYRNLVRHLNRVHEGYLEVAERCLATGQTKATRAMFMDTSEVAVTPPEGTSIKDASVQYKAPVRRGGGRGGGTQAYNADDIDALLTCVEDLLPCTADMWNQVQTRYNETYAKPNGRTKRSMTSMRVKFSTFLVSETPVDDPNCPSEVRRAREIKQKLQVARGSRPKAAGPTIKRATADKQLGTVSSDDETLPDDDLATYAAEYDSDYIPERSQVRVPKPKRPRLRKTSAPSQDLHKSLAARVSAMENEFLALRNEFKSIYEVALRTNASVKKEMTRTDVLLDAFVQYKRSMLRQQANSTGQEASEGTLEQA</sequence>
<feature type="region of interest" description="Disordered" evidence="1">
    <location>
        <begin position="271"/>
        <end position="293"/>
    </location>
</feature>
<reference evidence="3" key="1">
    <citation type="submission" date="2019-03" db="EMBL/GenBank/DDBJ databases">
        <title>Long read genome sequence of the mycoparasitic Pythium oligandrum ATCC 38472 isolated from sugarbeet rhizosphere.</title>
        <authorList>
            <person name="Gaulin E."/>
        </authorList>
    </citation>
    <scope>NUCLEOTIDE SEQUENCE</scope>
    <source>
        <strain evidence="3">ATCC 38472_TT</strain>
    </source>
</reference>
<evidence type="ECO:0000256" key="1">
    <source>
        <dbReference type="SAM" id="MobiDB-lite"/>
    </source>
</evidence>
<name>A0A8K1CNI3_PYTOL</name>
<feature type="region of interest" description="Disordered" evidence="1">
    <location>
        <begin position="215"/>
        <end position="251"/>
    </location>
</feature>
<feature type="region of interest" description="Disordered" evidence="1">
    <location>
        <begin position="1"/>
        <end position="20"/>
    </location>
</feature>
<dbReference type="Pfam" id="PF20681">
    <property type="entry name" value="DUF6818"/>
    <property type="match status" value="1"/>
</dbReference>
<dbReference type="Proteomes" id="UP000794436">
    <property type="component" value="Unassembled WGS sequence"/>
</dbReference>
<protein>
    <recommendedName>
        <fullName evidence="2">DUF6818 domain-containing protein</fullName>
    </recommendedName>
</protein>
<dbReference type="InterPro" id="IPR049203">
    <property type="entry name" value="DUF6818"/>
</dbReference>
<dbReference type="PANTHER" id="PTHR34409">
    <property type="entry name" value="SET DOMAIN-CONTAINING PROTEIN"/>
    <property type="match status" value="1"/>
</dbReference>
<feature type="compositionally biased region" description="Basic residues" evidence="1">
    <location>
        <begin position="275"/>
        <end position="284"/>
    </location>
</feature>
<dbReference type="EMBL" id="SPLM01000036">
    <property type="protein sequence ID" value="TMW65855.1"/>
    <property type="molecule type" value="Genomic_DNA"/>
</dbReference>
<dbReference type="PANTHER" id="PTHR34409:SF1">
    <property type="entry name" value="MYB-LIKE DOMAIN-CONTAINING PROTEIN"/>
    <property type="match status" value="1"/>
</dbReference>
<accession>A0A8K1CNI3</accession>
<dbReference type="OrthoDB" id="128122at2759"/>